<evidence type="ECO:0000256" key="1">
    <source>
        <dbReference type="RuleBase" id="RU000481"/>
    </source>
</evidence>
<proteinExistence type="inferred from homology"/>
<dbReference type="PANTHER" id="PTHR43510">
    <property type="entry name" value="AMINOTRANSFERASE FUNCTION, HYPOTHETICAL (EUROFUNG)"/>
    <property type="match status" value="1"/>
</dbReference>
<comment type="similarity">
    <text evidence="1">Belongs to the class-I pyridoxal-phosphate-dependent aminotransferase family.</text>
</comment>
<dbReference type="Pfam" id="PF00155">
    <property type="entry name" value="Aminotran_1_2"/>
    <property type="match status" value="1"/>
</dbReference>
<dbReference type="STRING" id="1280946.HY29_05250"/>
<dbReference type="InterPro" id="IPR015424">
    <property type="entry name" value="PyrdxlP-dep_Trfase"/>
</dbReference>
<gene>
    <name evidence="3" type="ORF">HY29_05250</name>
</gene>
<protein>
    <recommendedName>
        <fullName evidence="1">Aminotransferase</fullName>
        <ecNumber evidence="1">2.6.1.-</ecNumber>
    </recommendedName>
</protein>
<comment type="caution">
    <text evidence="3">The sequence shown here is derived from an EMBL/GenBank/DDBJ whole genome shotgun (WGS) entry which is preliminary data.</text>
</comment>
<keyword evidence="4" id="KW-1185">Reference proteome</keyword>
<dbReference type="EC" id="2.6.1.-" evidence="1"/>
<organism evidence="3 4">
    <name type="scientific">Hyphomonas beringensis</name>
    <dbReference type="NCBI Taxonomy" id="1280946"/>
    <lineage>
        <taxon>Bacteria</taxon>
        <taxon>Pseudomonadati</taxon>
        <taxon>Pseudomonadota</taxon>
        <taxon>Alphaproteobacteria</taxon>
        <taxon>Hyphomonadales</taxon>
        <taxon>Hyphomonadaceae</taxon>
        <taxon>Hyphomonas</taxon>
    </lineage>
</organism>
<dbReference type="eggNOG" id="COG0436">
    <property type="taxonomic scope" value="Bacteria"/>
</dbReference>
<dbReference type="GO" id="GO:0008483">
    <property type="term" value="F:transaminase activity"/>
    <property type="evidence" value="ECO:0007669"/>
    <property type="project" value="UniProtKB-KW"/>
</dbReference>
<dbReference type="InterPro" id="IPR004839">
    <property type="entry name" value="Aminotransferase_I/II_large"/>
</dbReference>
<dbReference type="AlphaFoldDB" id="A0A062U716"/>
<dbReference type="InterPro" id="IPR015422">
    <property type="entry name" value="PyrdxlP-dep_Trfase_small"/>
</dbReference>
<dbReference type="InterPro" id="IPR004838">
    <property type="entry name" value="NHTrfase_class1_PyrdxlP-BS"/>
</dbReference>
<dbReference type="InterPro" id="IPR015421">
    <property type="entry name" value="PyrdxlP-dep_Trfase_major"/>
</dbReference>
<keyword evidence="1" id="KW-0032">Aminotransferase</keyword>
<name>A0A062U716_9PROT</name>
<dbReference type="PROSITE" id="PS00105">
    <property type="entry name" value="AA_TRANSFER_CLASS_1"/>
    <property type="match status" value="1"/>
</dbReference>
<sequence>METEMKLVRMPIEQESPEQFGYERIKYNLTESSVRDRSLKDLGITIQDDLLCYDDHLGKKSLRAAVALVCGGIDEEDVLITPGAAAALFFISMATLERGDHIVVVRPNYATNIETPRMFECDISYYDLAFEEKFQVSAEKLEALLRPETKLISLTFPHNPSGASISVDDLKSILALGESRGIRVLVDETYREMASEQVLPSAASLSPMAVAVSSLSKTYGVPGIRIGWAASTDKDFMYRLLCAKEQVTICGSVLDEAVALKVLEQREEWLPENNALIADHLSLVEAWIEGDDRFEWVRPVGGCVCFPRIREDIKVDINRFYEILNDKYGTYVGPGHWFEQSRRYFRVGYAWPQRDELSEGLSCLSKALSDALSE</sequence>
<dbReference type="PATRIC" id="fig|1280946.3.peg.3140"/>
<dbReference type="SUPFAM" id="SSF53383">
    <property type="entry name" value="PLP-dependent transferases"/>
    <property type="match status" value="1"/>
</dbReference>
<evidence type="ECO:0000313" key="4">
    <source>
        <dbReference type="Proteomes" id="UP000027037"/>
    </source>
</evidence>
<dbReference type="Gene3D" id="3.90.1150.10">
    <property type="entry name" value="Aspartate Aminotransferase, domain 1"/>
    <property type="match status" value="1"/>
</dbReference>
<comment type="cofactor">
    <cofactor evidence="1">
        <name>pyridoxal 5'-phosphate</name>
        <dbReference type="ChEBI" id="CHEBI:597326"/>
    </cofactor>
</comment>
<dbReference type="Gene3D" id="3.40.640.10">
    <property type="entry name" value="Type I PLP-dependent aspartate aminotransferase-like (Major domain)"/>
    <property type="match status" value="1"/>
</dbReference>
<reference evidence="3 4" key="1">
    <citation type="journal article" date="2014" name="Antonie Van Leeuwenhoek">
        <title>Hyphomonas beringensis sp. nov. and Hyphomonas chukchiensis sp. nov., isolated from surface seawater of the Bering Sea and Chukchi Sea.</title>
        <authorList>
            <person name="Li C."/>
            <person name="Lai Q."/>
            <person name="Li G."/>
            <person name="Dong C."/>
            <person name="Wang J."/>
            <person name="Liao Y."/>
            <person name="Shao Z."/>
        </authorList>
    </citation>
    <scope>NUCLEOTIDE SEQUENCE [LARGE SCALE GENOMIC DNA]</scope>
    <source>
        <strain evidence="3 4">25B14_1</strain>
    </source>
</reference>
<accession>A0A062U716</accession>
<dbReference type="Proteomes" id="UP000027037">
    <property type="component" value="Unassembled WGS sequence"/>
</dbReference>
<dbReference type="CDD" id="cd00609">
    <property type="entry name" value="AAT_like"/>
    <property type="match status" value="1"/>
</dbReference>
<dbReference type="PANTHER" id="PTHR43510:SF1">
    <property type="entry name" value="AMINOTRANSFERASE FUNCTION, HYPOTHETICAL (EUROFUNG)"/>
    <property type="match status" value="1"/>
</dbReference>
<dbReference type="GO" id="GO:0030170">
    <property type="term" value="F:pyridoxal phosphate binding"/>
    <property type="evidence" value="ECO:0007669"/>
    <property type="project" value="InterPro"/>
</dbReference>
<keyword evidence="1" id="KW-0808">Transferase</keyword>
<feature type="domain" description="Aminotransferase class I/classII large" evidence="2">
    <location>
        <begin position="45"/>
        <end position="360"/>
    </location>
</feature>
<dbReference type="EMBL" id="AWFF01000076">
    <property type="protein sequence ID" value="KCZ51945.1"/>
    <property type="molecule type" value="Genomic_DNA"/>
</dbReference>
<evidence type="ECO:0000313" key="3">
    <source>
        <dbReference type="EMBL" id="KCZ51945.1"/>
    </source>
</evidence>
<evidence type="ECO:0000259" key="2">
    <source>
        <dbReference type="Pfam" id="PF00155"/>
    </source>
</evidence>